<proteinExistence type="predicted"/>
<protein>
    <recommendedName>
        <fullName evidence="4">Pilus assembly protein PilO</fullName>
    </recommendedName>
</protein>
<evidence type="ECO:0008006" key="4">
    <source>
        <dbReference type="Google" id="ProtNLM"/>
    </source>
</evidence>
<reference evidence="2 3" key="1">
    <citation type="journal article" date="2016" name="Nat. Commun.">
        <title>Thousands of microbial genomes shed light on interconnected biogeochemical processes in an aquifer system.</title>
        <authorList>
            <person name="Anantharaman K."/>
            <person name="Brown C.T."/>
            <person name="Hug L.A."/>
            <person name="Sharon I."/>
            <person name="Castelle C.J."/>
            <person name="Probst A.J."/>
            <person name="Thomas B.C."/>
            <person name="Singh A."/>
            <person name="Wilkins M.J."/>
            <person name="Karaoz U."/>
            <person name="Brodie E.L."/>
            <person name="Williams K.H."/>
            <person name="Hubbard S.S."/>
            <person name="Banfield J.F."/>
        </authorList>
    </citation>
    <scope>NUCLEOTIDE SEQUENCE [LARGE SCALE GENOMIC DNA]</scope>
</reference>
<keyword evidence="1" id="KW-0472">Membrane</keyword>
<evidence type="ECO:0000256" key="1">
    <source>
        <dbReference type="SAM" id="Phobius"/>
    </source>
</evidence>
<gene>
    <name evidence="2" type="ORF">A3K06_03200</name>
</gene>
<dbReference type="Proteomes" id="UP000176547">
    <property type="component" value="Unassembled WGS sequence"/>
</dbReference>
<organism evidence="2 3">
    <name type="scientific">Candidatus Doudnabacteria bacterium RIFCSPHIGHO2_01_52_17</name>
    <dbReference type="NCBI Taxonomy" id="1817820"/>
    <lineage>
        <taxon>Bacteria</taxon>
        <taxon>Candidatus Doudnaibacteriota</taxon>
    </lineage>
</organism>
<dbReference type="InterPro" id="IPR014717">
    <property type="entry name" value="Transl_elong_EF1B/ribsomal_bS6"/>
</dbReference>
<accession>A0A1F5NCF4</accession>
<sequence>MKGSVFNSSQFSSGIVVPLLVVAMIGIGYFVVWPKYQVLQETKQVLDTKVLDVTLREGQLQSIQSLVNEFDKKRDTLSALDLALPTAAKIPELLANFDVLAAQSGLELNSVNFSLLPDLDTPVEGLPESEFLYAEAFREQAKNLRILQAAVLVKGLYPGFKTFLAVLEQNLRLMDVEGISITSPGSAEGELQQMNVTINIYYHRNAVPAGE</sequence>
<dbReference type="EMBL" id="MFEG01000032">
    <property type="protein sequence ID" value="OGE75268.1"/>
    <property type="molecule type" value="Genomic_DNA"/>
</dbReference>
<keyword evidence="1" id="KW-0812">Transmembrane</keyword>
<dbReference type="AlphaFoldDB" id="A0A1F5NCF4"/>
<evidence type="ECO:0000313" key="2">
    <source>
        <dbReference type="EMBL" id="OGE75268.1"/>
    </source>
</evidence>
<keyword evidence="1" id="KW-1133">Transmembrane helix</keyword>
<name>A0A1F5NCF4_9BACT</name>
<comment type="caution">
    <text evidence="2">The sequence shown here is derived from an EMBL/GenBank/DDBJ whole genome shotgun (WGS) entry which is preliminary data.</text>
</comment>
<dbReference type="Gene3D" id="3.30.70.60">
    <property type="match status" value="1"/>
</dbReference>
<evidence type="ECO:0000313" key="3">
    <source>
        <dbReference type="Proteomes" id="UP000176547"/>
    </source>
</evidence>
<feature type="transmembrane region" description="Helical" evidence="1">
    <location>
        <begin position="12"/>
        <end position="33"/>
    </location>
</feature>